<dbReference type="SUPFAM" id="SSF54001">
    <property type="entry name" value="Cysteine proteinases"/>
    <property type="match status" value="1"/>
</dbReference>
<dbReference type="GO" id="GO:0004843">
    <property type="term" value="F:cysteine-type deubiquitinase activity"/>
    <property type="evidence" value="ECO:0007669"/>
    <property type="project" value="InterPro"/>
</dbReference>
<sequence>MAAHPATPASPKNVKIKSPSPGTPLFGCGPRTLFTLSSWSLRKQANLVSEHVQLLLSNSQDVTNSSIQYYKMLLRVVFDNTPIVPQTSKSPDGLVTTSLTSNYLCLQCSTIVPEEDRIKHGNKKSHRFCMSRDLSVYQPVPCPADMLADVDSRTGSLFCQFCEDFVWDPTLEELRIRKMGTGSFTNRKRKHEELFSGSVKDTVKDDPRYISNNTTMASCRADGLRGIYNAGATCYQNVVLQSFLHNPLLRNFYLSDGHQSSDCQVSHCLSCAMDDMFQDFYALETTNGYTAANILSGFWISEKKAFENLVTTKEQDAHEFFQFLAEDLHERNGDGKRPETGSEHSCNCIIHQTFYGKLQSQTTCQHCGGVTNAIESFLDLSLGLENLQQKKGKKALKGAPSLTLQECLDDEYIKHDKCEYRCRNCNSSQQARRDHSIRLLPNVLSIQLKRFEFRQGSRDRGSSKISTKVQFPLTLNMLPYTTRGRDSNSRDSQELNRSCTYDLLSVVEHVGEIDTGHYVSYCRVGDQWFSFNDHKVELAKKSDVLNSQAYLLFYIIRSLS</sequence>
<proteinExistence type="predicted"/>
<reference evidence="4" key="1">
    <citation type="submission" date="2023-10" db="EMBL/GenBank/DDBJ databases">
        <authorList>
            <person name="Hackl T."/>
        </authorList>
    </citation>
    <scope>NUCLEOTIDE SEQUENCE</scope>
</reference>
<evidence type="ECO:0000259" key="3">
    <source>
        <dbReference type="PROSITE" id="PS50525"/>
    </source>
</evidence>
<dbReference type="PROSITE" id="PS00973">
    <property type="entry name" value="USP_2"/>
    <property type="match status" value="1"/>
</dbReference>
<feature type="domain" description="RdRp catalytic" evidence="3">
    <location>
        <begin position="117"/>
        <end position="306"/>
    </location>
</feature>
<dbReference type="AlphaFoldDB" id="A0AAI8YL62"/>
<dbReference type="CDD" id="cd02660">
    <property type="entry name" value="Peptidase_C19D"/>
    <property type="match status" value="1"/>
</dbReference>
<dbReference type="InterPro" id="IPR018200">
    <property type="entry name" value="USP_CS"/>
</dbReference>
<evidence type="ECO:0000313" key="5">
    <source>
        <dbReference type="Proteomes" id="UP001295740"/>
    </source>
</evidence>
<gene>
    <name evidence="4" type="ORF">KHLLAP_LOCUS9290</name>
</gene>
<dbReference type="PANTHER" id="PTHR24006">
    <property type="entry name" value="UBIQUITIN CARBOXYL-TERMINAL HYDROLASE"/>
    <property type="match status" value="1"/>
</dbReference>
<dbReference type="PROSITE" id="PS50525">
    <property type="entry name" value="RDRP_SSRNA_NEG_SEG"/>
    <property type="match status" value="1"/>
</dbReference>
<evidence type="ECO:0000259" key="2">
    <source>
        <dbReference type="PROSITE" id="PS50235"/>
    </source>
</evidence>
<dbReference type="GO" id="GO:0005829">
    <property type="term" value="C:cytosol"/>
    <property type="evidence" value="ECO:0007669"/>
    <property type="project" value="TreeGrafter"/>
</dbReference>
<protein>
    <submittedName>
        <fullName evidence="4">Uu.00g138480.m01.CDS01</fullName>
    </submittedName>
</protein>
<dbReference type="GO" id="GO:0003968">
    <property type="term" value="F:RNA-directed RNA polymerase activity"/>
    <property type="evidence" value="ECO:0007669"/>
    <property type="project" value="InterPro"/>
</dbReference>
<dbReference type="InterPro" id="IPR001394">
    <property type="entry name" value="Peptidase_C19_UCH"/>
</dbReference>
<feature type="region of interest" description="Disordered" evidence="1">
    <location>
        <begin position="1"/>
        <end position="23"/>
    </location>
</feature>
<dbReference type="InterPro" id="IPR038765">
    <property type="entry name" value="Papain-like_cys_pep_sf"/>
</dbReference>
<keyword evidence="5" id="KW-1185">Reference proteome</keyword>
<dbReference type="InterPro" id="IPR013083">
    <property type="entry name" value="Znf_RING/FYVE/PHD"/>
</dbReference>
<dbReference type="FunFam" id="3.90.70.10:FF:000127">
    <property type="entry name" value="Ubiquitin C-terminal hydrolase Ubp8"/>
    <property type="match status" value="1"/>
</dbReference>
<dbReference type="EMBL" id="CAUWAG010000012">
    <property type="protein sequence ID" value="CAJ2508822.1"/>
    <property type="molecule type" value="Genomic_DNA"/>
</dbReference>
<dbReference type="Gene3D" id="3.90.70.10">
    <property type="entry name" value="Cysteine proteinases"/>
    <property type="match status" value="1"/>
</dbReference>
<dbReference type="InterPro" id="IPR050164">
    <property type="entry name" value="Peptidase_C19"/>
</dbReference>
<feature type="domain" description="USP" evidence="2">
    <location>
        <begin position="225"/>
        <end position="557"/>
    </location>
</feature>
<dbReference type="GO" id="GO:0016579">
    <property type="term" value="P:protein deubiquitination"/>
    <property type="evidence" value="ECO:0007669"/>
    <property type="project" value="InterPro"/>
</dbReference>
<dbReference type="InterPro" id="IPR028889">
    <property type="entry name" value="USP"/>
</dbReference>
<dbReference type="Pfam" id="PF00443">
    <property type="entry name" value="UCH"/>
    <property type="match status" value="1"/>
</dbReference>
<accession>A0AAI8YL62</accession>
<dbReference type="GO" id="GO:0039694">
    <property type="term" value="P:viral RNA genome replication"/>
    <property type="evidence" value="ECO:0007669"/>
    <property type="project" value="InterPro"/>
</dbReference>
<dbReference type="GO" id="GO:0005634">
    <property type="term" value="C:nucleus"/>
    <property type="evidence" value="ECO:0007669"/>
    <property type="project" value="TreeGrafter"/>
</dbReference>
<dbReference type="PROSITE" id="PS50235">
    <property type="entry name" value="USP_3"/>
    <property type="match status" value="1"/>
</dbReference>
<dbReference type="PANTHER" id="PTHR24006:SF937">
    <property type="entry name" value="UBIQUITIN CARBOXYL-TERMINAL HYDROLASE"/>
    <property type="match status" value="1"/>
</dbReference>
<name>A0AAI8YL62_9PEZI</name>
<comment type="caution">
    <text evidence="4">The sequence shown here is derived from an EMBL/GenBank/DDBJ whole genome shotgun (WGS) entry which is preliminary data.</text>
</comment>
<dbReference type="InterPro" id="IPR007099">
    <property type="entry name" value="RNA-dir_pol_NSvirus"/>
</dbReference>
<organism evidence="4 5">
    <name type="scientific">Anthostomella pinea</name>
    <dbReference type="NCBI Taxonomy" id="933095"/>
    <lineage>
        <taxon>Eukaryota</taxon>
        <taxon>Fungi</taxon>
        <taxon>Dikarya</taxon>
        <taxon>Ascomycota</taxon>
        <taxon>Pezizomycotina</taxon>
        <taxon>Sordariomycetes</taxon>
        <taxon>Xylariomycetidae</taxon>
        <taxon>Xylariales</taxon>
        <taxon>Xylariaceae</taxon>
        <taxon>Anthostomella</taxon>
    </lineage>
</organism>
<dbReference type="Gene3D" id="3.30.40.10">
    <property type="entry name" value="Zinc/RING finger domain, C3HC4 (zinc finger)"/>
    <property type="match status" value="1"/>
</dbReference>
<dbReference type="Proteomes" id="UP001295740">
    <property type="component" value="Unassembled WGS sequence"/>
</dbReference>
<evidence type="ECO:0000313" key="4">
    <source>
        <dbReference type="EMBL" id="CAJ2508822.1"/>
    </source>
</evidence>
<evidence type="ECO:0000256" key="1">
    <source>
        <dbReference type="SAM" id="MobiDB-lite"/>
    </source>
</evidence>
<dbReference type="SUPFAM" id="SSF57850">
    <property type="entry name" value="RING/U-box"/>
    <property type="match status" value="1"/>
</dbReference>